<dbReference type="GO" id="GO:0103118">
    <property type="term" value="F:UDP-3-O-[(3R)-3-hydroxyacyl]-glucosamine N-acyltransferase activity"/>
    <property type="evidence" value="ECO:0007669"/>
    <property type="project" value="UniProtKB-EC"/>
</dbReference>
<dbReference type="GO" id="GO:0016020">
    <property type="term" value="C:membrane"/>
    <property type="evidence" value="ECO:0007669"/>
    <property type="project" value="GOC"/>
</dbReference>
<evidence type="ECO:0000256" key="3">
    <source>
        <dbReference type="ARBA" id="ARBA00022679"/>
    </source>
</evidence>
<dbReference type="GO" id="GO:0016410">
    <property type="term" value="F:N-acyltransferase activity"/>
    <property type="evidence" value="ECO:0007669"/>
    <property type="project" value="InterPro"/>
</dbReference>
<evidence type="ECO:0000256" key="5">
    <source>
        <dbReference type="ARBA" id="ARBA00023315"/>
    </source>
</evidence>
<reference evidence="6" key="1">
    <citation type="submission" date="2022-07" db="EMBL/GenBank/DDBJ databases">
        <title>Parvularcula maris sp. nov., an algicidal bacterium isolated from seawater.</title>
        <authorList>
            <person name="Li F."/>
        </authorList>
    </citation>
    <scope>NUCLEOTIDE SEQUENCE</scope>
    <source>
        <strain evidence="6">BGMRC 0090</strain>
    </source>
</reference>
<dbReference type="CDD" id="cd03352">
    <property type="entry name" value="LbH_LpxD"/>
    <property type="match status" value="1"/>
</dbReference>
<name>A0A9X2RI12_9PROT</name>
<keyword evidence="1" id="KW-0444">Lipid biosynthesis</keyword>
<keyword evidence="7" id="KW-1185">Reference proteome</keyword>
<accession>A0A9X2RI12</accession>
<dbReference type="Proteomes" id="UP001142610">
    <property type="component" value="Unassembled WGS sequence"/>
</dbReference>
<dbReference type="PANTHER" id="PTHR43378">
    <property type="entry name" value="UDP-3-O-ACYLGLUCOSAMINE N-ACYLTRANSFERASE"/>
    <property type="match status" value="1"/>
</dbReference>
<gene>
    <name evidence="6" type="primary">lpxD</name>
    <name evidence="6" type="ORF">NOG11_09085</name>
</gene>
<dbReference type="EC" id="2.3.1.191" evidence="6"/>
<keyword evidence="2" id="KW-0441">Lipid A biosynthesis</keyword>
<dbReference type="NCBIfam" id="NF002060">
    <property type="entry name" value="PRK00892.1"/>
    <property type="match status" value="1"/>
</dbReference>
<protein>
    <submittedName>
        <fullName evidence="6">UDP-3-O-(3-hydroxymyristoyl)glucosamine N-acyltransferase</fullName>
        <ecNumber evidence="6">2.3.1.191</ecNumber>
    </submittedName>
</protein>
<evidence type="ECO:0000256" key="2">
    <source>
        <dbReference type="ARBA" id="ARBA00022556"/>
    </source>
</evidence>
<sequence length="329" mass="33337">MIFPDPRFFRRNGVLSIAEAAEIGGAEIVRGSGSVETVAELSTGGDGALVFAEKLKGAPAPAVALIVPEGQASVCEDFPGAVLEARSPKLAFSKIAAAMFTSFAEEGLEGEGPGERGEACRIHQSAVIDPSAVLGANVVIGPGSFVGPGVVIGDGTSLAAQVSITHATLGKNCRIHAGAKIGEAGFGYTAGETGPQRVPQLGAVRIGDEVDIGALTTVDRGMLSDTVIGDLTKIDNLCQVAHNCRIGRGVLIASQTGISGSCTIGDYVMMGGQVGMADHLHIGDGAVIAAKAGLMRDVEPGGKVGGTPAKPMRQWMKETAALGRLANGK</sequence>
<dbReference type="EMBL" id="JANIBC010000006">
    <property type="protein sequence ID" value="MCQ8185550.1"/>
    <property type="molecule type" value="Genomic_DNA"/>
</dbReference>
<dbReference type="AlphaFoldDB" id="A0A9X2RI12"/>
<dbReference type="RefSeq" id="WP_256619440.1">
    <property type="nucleotide sequence ID" value="NZ_JANIBC010000006.1"/>
</dbReference>
<keyword evidence="5 6" id="KW-0012">Acyltransferase</keyword>
<evidence type="ECO:0000313" key="6">
    <source>
        <dbReference type="EMBL" id="MCQ8185550.1"/>
    </source>
</evidence>
<dbReference type="SUPFAM" id="SSF51161">
    <property type="entry name" value="Trimeric LpxA-like enzymes"/>
    <property type="match status" value="1"/>
</dbReference>
<keyword evidence="4" id="KW-0443">Lipid metabolism</keyword>
<dbReference type="Gene3D" id="2.160.10.10">
    <property type="entry name" value="Hexapeptide repeat proteins"/>
    <property type="match status" value="1"/>
</dbReference>
<dbReference type="InterPro" id="IPR011004">
    <property type="entry name" value="Trimer_LpxA-like_sf"/>
</dbReference>
<organism evidence="6 7">
    <name type="scientific">Parvularcula maris</name>
    <dbReference type="NCBI Taxonomy" id="2965077"/>
    <lineage>
        <taxon>Bacteria</taxon>
        <taxon>Pseudomonadati</taxon>
        <taxon>Pseudomonadota</taxon>
        <taxon>Alphaproteobacteria</taxon>
        <taxon>Parvularculales</taxon>
        <taxon>Parvularculaceae</taxon>
        <taxon>Parvularcula</taxon>
    </lineage>
</organism>
<dbReference type="InterPro" id="IPR007691">
    <property type="entry name" value="LpxD"/>
</dbReference>
<dbReference type="InterPro" id="IPR001451">
    <property type="entry name" value="Hexapep"/>
</dbReference>
<dbReference type="NCBIfam" id="TIGR01853">
    <property type="entry name" value="lipid_A_lpxD"/>
    <property type="match status" value="1"/>
</dbReference>
<dbReference type="PANTHER" id="PTHR43378:SF2">
    <property type="entry name" value="UDP-3-O-ACYLGLUCOSAMINE N-ACYLTRANSFERASE 1, MITOCHONDRIAL-RELATED"/>
    <property type="match status" value="1"/>
</dbReference>
<evidence type="ECO:0000256" key="4">
    <source>
        <dbReference type="ARBA" id="ARBA00023098"/>
    </source>
</evidence>
<proteinExistence type="predicted"/>
<comment type="caution">
    <text evidence="6">The sequence shown here is derived from an EMBL/GenBank/DDBJ whole genome shotgun (WGS) entry which is preliminary data.</text>
</comment>
<keyword evidence="3 6" id="KW-0808">Transferase</keyword>
<dbReference type="GO" id="GO:0009245">
    <property type="term" value="P:lipid A biosynthetic process"/>
    <property type="evidence" value="ECO:0007669"/>
    <property type="project" value="UniProtKB-KW"/>
</dbReference>
<evidence type="ECO:0000256" key="1">
    <source>
        <dbReference type="ARBA" id="ARBA00022516"/>
    </source>
</evidence>
<evidence type="ECO:0000313" key="7">
    <source>
        <dbReference type="Proteomes" id="UP001142610"/>
    </source>
</evidence>
<dbReference type="Pfam" id="PF00132">
    <property type="entry name" value="Hexapep"/>
    <property type="match status" value="2"/>
</dbReference>